<reference evidence="2 3" key="1">
    <citation type="submission" date="2017-09" db="EMBL/GenBank/DDBJ databases">
        <title>Biocontrol bacteria screening and application from spent mushroom substrate.</title>
        <authorList>
            <person name="Sun X."/>
        </authorList>
    </citation>
    <scope>NUCLEOTIDE SEQUENCE [LARGE SCALE GENOMIC DNA]</scope>
    <source>
        <strain evidence="2 3">100374</strain>
    </source>
</reference>
<dbReference type="InterPro" id="IPR003325">
    <property type="entry name" value="TerD"/>
</dbReference>
<name>A0A2G6QDR0_9BACI</name>
<dbReference type="EMBL" id="NWUW01000009">
    <property type="protein sequence ID" value="PIE94510.1"/>
    <property type="molecule type" value="Genomic_DNA"/>
</dbReference>
<dbReference type="AlphaFoldDB" id="A0A2G6QDR0"/>
<feature type="domain" description="VWFA" evidence="1">
    <location>
        <begin position="231"/>
        <end position="427"/>
    </location>
</feature>
<dbReference type="SMART" id="SM00327">
    <property type="entry name" value="VWA"/>
    <property type="match status" value="1"/>
</dbReference>
<dbReference type="RefSeq" id="WP_099684838.1">
    <property type="nucleotide sequence ID" value="NZ_JBOIRJ010000010.1"/>
</dbReference>
<dbReference type="Gene3D" id="3.40.50.410">
    <property type="entry name" value="von Willebrand factor, type A domain"/>
    <property type="match status" value="1"/>
</dbReference>
<dbReference type="Pfam" id="PF10138">
    <property type="entry name" value="vWA-TerF-like"/>
    <property type="match status" value="1"/>
</dbReference>
<dbReference type="Proteomes" id="UP000228484">
    <property type="component" value="Unassembled WGS sequence"/>
</dbReference>
<comment type="caution">
    <text evidence="2">The sequence shown here is derived from an EMBL/GenBank/DDBJ whole genome shotgun (WGS) entry which is preliminary data.</text>
</comment>
<dbReference type="Gene3D" id="2.60.60.30">
    <property type="entry name" value="sav2460 like domains"/>
    <property type="match status" value="1"/>
</dbReference>
<dbReference type="PANTHER" id="PTHR32097:SF3">
    <property type="entry name" value="TELLURITE RESISTANCE PROTEIN"/>
    <property type="match status" value="1"/>
</dbReference>
<evidence type="ECO:0000313" key="3">
    <source>
        <dbReference type="Proteomes" id="UP000228484"/>
    </source>
</evidence>
<evidence type="ECO:0000259" key="1">
    <source>
        <dbReference type="PROSITE" id="PS50234"/>
    </source>
</evidence>
<dbReference type="CDD" id="cd06974">
    <property type="entry name" value="TerD_like"/>
    <property type="match status" value="1"/>
</dbReference>
<dbReference type="PANTHER" id="PTHR32097">
    <property type="entry name" value="CAMP-BINDING PROTEIN 1-RELATED"/>
    <property type="match status" value="1"/>
</dbReference>
<dbReference type="InterPro" id="IPR002035">
    <property type="entry name" value="VWF_A"/>
</dbReference>
<dbReference type="CDD" id="cd00198">
    <property type="entry name" value="vWFA"/>
    <property type="match status" value="1"/>
</dbReference>
<dbReference type="InterPro" id="IPR036465">
    <property type="entry name" value="vWFA_dom_sf"/>
</dbReference>
<dbReference type="InterPro" id="IPR051324">
    <property type="entry name" value="Stress/Tellurium_Resist"/>
</dbReference>
<gene>
    <name evidence="2" type="ORF">CO726_15225</name>
</gene>
<dbReference type="InterPro" id="IPR019303">
    <property type="entry name" value="vWA_TerF_C"/>
</dbReference>
<keyword evidence="3" id="KW-1185">Reference proteome</keyword>
<accession>A0A2G6QDR0</accession>
<protein>
    <submittedName>
        <fullName evidence="2">Tellurium resistance protein</fullName>
    </submittedName>
</protein>
<dbReference type="SUPFAM" id="SSF53300">
    <property type="entry name" value="vWA-like"/>
    <property type="match status" value="1"/>
</dbReference>
<dbReference type="Pfam" id="PF02342">
    <property type="entry name" value="TerD"/>
    <property type="match status" value="1"/>
</dbReference>
<organism evidence="2 3">
    <name type="scientific">Bacillus fungorum</name>
    <dbReference type="NCBI Taxonomy" id="2039284"/>
    <lineage>
        <taxon>Bacteria</taxon>
        <taxon>Bacillati</taxon>
        <taxon>Bacillota</taxon>
        <taxon>Bacilli</taxon>
        <taxon>Bacillales</taxon>
        <taxon>Bacillaceae</taxon>
        <taxon>Bacillus</taxon>
    </lineage>
</organism>
<sequence length="452" mass="50926">MKSLIRGEKVKLSDYTSFKQLQVEISIQSSAEIDITCFGLNADKKIVDDRFVVFYNQLQSPNREMCLISNGNGYSNFLIDLSNVPLSTIQNLVFTATIDGNGTMSMISSGYMQITVNGQPILRYEFTGNQFENEKAIIISEVYYKSMWRCSAVGQGFNGGLATLLEHFGGEVADEQEAQNTVNQKMLTPIVNSKKILLEKKMAKQSPKLLDLSKKAKISLEKVGLQNHEAKVALCLDISGSMYDLYRSGKIQEFAERILALGTRFDDDGSIDIFLFGERAHDAGELTIDNFDGFVNRMVRRYPLEGATYYADVMKMVREHYFGSAQRRRGSLSQEIPVYVMFLTDGAAFDEGNTIDEIESSSYEPIFWQFMAIGESNYDTYGNYQDVADFGFLEELDNLTGRFIDNANFFNVANPAGIPDNQLYDLLMTEYPEWVKLATSKGLILRKVGSRI</sequence>
<evidence type="ECO:0000313" key="2">
    <source>
        <dbReference type="EMBL" id="PIE94510.1"/>
    </source>
</evidence>
<proteinExistence type="predicted"/>
<dbReference type="PROSITE" id="PS50234">
    <property type="entry name" value="VWFA"/>
    <property type="match status" value="1"/>
</dbReference>